<feature type="region of interest" description="Disordered" evidence="7">
    <location>
        <begin position="379"/>
        <end position="401"/>
    </location>
</feature>
<feature type="compositionally biased region" description="Gly residues" evidence="7">
    <location>
        <begin position="465"/>
        <end position="483"/>
    </location>
</feature>
<keyword evidence="4" id="KW-0833">Ubl conjugation pathway</keyword>
<dbReference type="Proteomes" id="UP000075714">
    <property type="component" value="Unassembled WGS sequence"/>
</dbReference>
<accession>A0A150G0J3</accession>
<keyword evidence="9" id="KW-1185">Reference proteome</keyword>
<dbReference type="STRING" id="33097.A0A150G0J3"/>
<sequence>MGGWVMLDRRGRLAPRAASPLSERHAFVIFDQARCRGADLQLAPDAVGLLTLGPGVCKDALMQAAGRLRRLGRGQRLRFAATPDVADGIRRHAAAAVAAAAGNGDDPWGGGGGDGWVEGQEGPEPSARSVLSWGMANTVASNQHGLAQWARHGLHFATCAGAPWRELQDEVLDLDSLYRGSRAPQPLDEMVGAMARRALIRRSAATAAAAGDTAAGIAVDVEAAVVGVPERAADAGPGTGKRAADVAGLALAPAAEGLMLRIGELGAQWGRGCTVVAGGGSGGGDGGGGADEECERELQEEEEQEKEQEEELPVATPARERDWEYGTALAADRPAGLDPAAGLLRLSQAAALLEPAELLGAVPWCARVWVTANFLHATADGGGGGVTGGGAGGGGEEADTPLNQYLRPVDAMLVFPGGGGGGGGDGGDGGGRGVVGGGDGGSDGGDVVLLSEREADQLTELCWRRGGGGSDDGGGGGGGGGTTCGGDERMPRCALRLGAGAGSPVLVSLCYARLALESAPQPVPQTQQRLPPLGATTTAAAPLSGPRGGGSDSGSGSGSGSTGPSSGLVGAAALVSAQLFNGEAAYGSVPQQRALAALVAARRQAAEELLTMRGKQSLLPRSDLERACEEGEGGGGGGASEGAA</sequence>
<feature type="compositionally biased region" description="Gly residues" evidence="7">
    <location>
        <begin position="417"/>
        <end position="444"/>
    </location>
</feature>
<dbReference type="OrthoDB" id="4866634at2759"/>
<evidence type="ECO:0000256" key="2">
    <source>
        <dbReference type="ARBA" id="ARBA00012759"/>
    </source>
</evidence>
<keyword evidence="6" id="KW-0788">Thiol protease</keyword>
<dbReference type="PANTHER" id="PTHR13367:SF33">
    <property type="entry name" value="P-LOOP CONTAINING NUCLEOSIDE TRIPHOSPHATE HYDROLASE PROTEIN"/>
    <property type="match status" value="1"/>
</dbReference>
<evidence type="ECO:0000256" key="4">
    <source>
        <dbReference type="ARBA" id="ARBA00022786"/>
    </source>
</evidence>
<feature type="compositionally biased region" description="Gly residues" evidence="7">
    <location>
        <begin position="633"/>
        <end position="644"/>
    </location>
</feature>
<dbReference type="EC" id="3.4.19.12" evidence="2"/>
<feature type="region of interest" description="Disordered" evidence="7">
    <location>
        <begin position="522"/>
        <end position="565"/>
    </location>
</feature>
<dbReference type="GO" id="GO:0004843">
    <property type="term" value="F:cysteine-type deubiquitinase activity"/>
    <property type="evidence" value="ECO:0007669"/>
    <property type="project" value="UniProtKB-EC"/>
</dbReference>
<reference evidence="9" key="1">
    <citation type="journal article" date="2016" name="Nat. Commun.">
        <title>The Gonium pectorale genome demonstrates co-option of cell cycle regulation during the evolution of multicellularity.</title>
        <authorList>
            <person name="Hanschen E.R."/>
            <person name="Marriage T.N."/>
            <person name="Ferris P.J."/>
            <person name="Hamaji T."/>
            <person name="Toyoda A."/>
            <person name="Fujiyama A."/>
            <person name="Neme R."/>
            <person name="Noguchi H."/>
            <person name="Minakuchi Y."/>
            <person name="Suzuki M."/>
            <person name="Kawai-Toyooka H."/>
            <person name="Smith D.R."/>
            <person name="Sparks H."/>
            <person name="Anderson J."/>
            <person name="Bakaric R."/>
            <person name="Luria V."/>
            <person name="Karger A."/>
            <person name="Kirschner M.W."/>
            <person name="Durand P.M."/>
            <person name="Michod R.E."/>
            <person name="Nozaki H."/>
            <person name="Olson B.J."/>
        </authorList>
    </citation>
    <scope>NUCLEOTIDE SEQUENCE [LARGE SCALE GENOMIC DNA]</scope>
    <source>
        <strain evidence="9">NIES-2863</strain>
    </source>
</reference>
<feature type="region of interest" description="Disordered" evidence="7">
    <location>
        <begin position="621"/>
        <end position="644"/>
    </location>
</feature>
<dbReference type="EMBL" id="LSYV01000092">
    <property type="protein sequence ID" value="KXZ43396.1"/>
    <property type="molecule type" value="Genomic_DNA"/>
</dbReference>
<keyword evidence="5" id="KW-0378">Hydrolase</keyword>
<proteinExistence type="predicted"/>
<feature type="region of interest" description="Disordered" evidence="7">
    <location>
        <begin position="463"/>
        <end position="483"/>
    </location>
</feature>
<feature type="compositionally biased region" description="Acidic residues" evidence="7">
    <location>
        <begin position="290"/>
        <end position="312"/>
    </location>
</feature>
<protein>
    <recommendedName>
        <fullName evidence="2">ubiquitinyl hydrolase 1</fullName>
        <ecNumber evidence="2">3.4.19.12</ecNumber>
    </recommendedName>
</protein>
<feature type="region of interest" description="Disordered" evidence="7">
    <location>
        <begin position="278"/>
        <end position="320"/>
    </location>
</feature>
<feature type="compositionally biased region" description="Gly residues" evidence="7">
    <location>
        <begin position="546"/>
        <end position="561"/>
    </location>
</feature>
<organism evidence="8 9">
    <name type="scientific">Gonium pectorale</name>
    <name type="common">Green alga</name>
    <dbReference type="NCBI Taxonomy" id="33097"/>
    <lineage>
        <taxon>Eukaryota</taxon>
        <taxon>Viridiplantae</taxon>
        <taxon>Chlorophyta</taxon>
        <taxon>core chlorophytes</taxon>
        <taxon>Chlorophyceae</taxon>
        <taxon>CS clade</taxon>
        <taxon>Chlamydomonadales</taxon>
        <taxon>Volvocaceae</taxon>
        <taxon>Gonium</taxon>
    </lineage>
</organism>
<comment type="catalytic activity">
    <reaction evidence="1">
        <text>Thiol-dependent hydrolysis of ester, thioester, amide, peptide and isopeptide bonds formed by the C-terminal Gly of ubiquitin (a 76-residue protein attached to proteins as an intracellular targeting signal).</text>
        <dbReference type="EC" id="3.4.19.12"/>
    </reaction>
</comment>
<feature type="region of interest" description="Disordered" evidence="7">
    <location>
        <begin position="417"/>
        <end position="447"/>
    </location>
</feature>
<feature type="compositionally biased region" description="Gly residues" evidence="7">
    <location>
        <begin position="380"/>
        <end position="395"/>
    </location>
</feature>
<feature type="compositionally biased region" description="Low complexity" evidence="7">
    <location>
        <begin position="530"/>
        <end position="545"/>
    </location>
</feature>
<evidence type="ECO:0000256" key="5">
    <source>
        <dbReference type="ARBA" id="ARBA00022801"/>
    </source>
</evidence>
<feature type="region of interest" description="Disordered" evidence="7">
    <location>
        <begin position="101"/>
        <end position="127"/>
    </location>
</feature>
<dbReference type="AlphaFoldDB" id="A0A150G0J3"/>
<evidence type="ECO:0000256" key="3">
    <source>
        <dbReference type="ARBA" id="ARBA00022670"/>
    </source>
</evidence>
<evidence type="ECO:0000313" key="9">
    <source>
        <dbReference type="Proteomes" id="UP000075714"/>
    </source>
</evidence>
<feature type="compositionally biased region" description="Gly residues" evidence="7">
    <location>
        <begin position="107"/>
        <end position="116"/>
    </location>
</feature>
<comment type="caution">
    <text evidence="8">The sequence shown here is derived from an EMBL/GenBank/DDBJ whole genome shotgun (WGS) entry which is preliminary data.</text>
</comment>
<gene>
    <name evidence="8" type="ORF">GPECTOR_91g550</name>
</gene>
<keyword evidence="3" id="KW-0645">Protease</keyword>
<dbReference type="GO" id="GO:0006508">
    <property type="term" value="P:proteolysis"/>
    <property type="evidence" value="ECO:0007669"/>
    <property type="project" value="UniProtKB-KW"/>
</dbReference>
<evidence type="ECO:0000313" key="8">
    <source>
        <dbReference type="EMBL" id="KXZ43396.1"/>
    </source>
</evidence>
<evidence type="ECO:0000256" key="7">
    <source>
        <dbReference type="SAM" id="MobiDB-lite"/>
    </source>
</evidence>
<name>A0A150G0J3_GONPE</name>
<evidence type="ECO:0000256" key="1">
    <source>
        <dbReference type="ARBA" id="ARBA00000707"/>
    </source>
</evidence>
<feature type="compositionally biased region" description="Gly residues" evidence="7">
    <location>
        <begin position="278"/>
        <end position="289"/>
    </location>
</feature>
<evidence type="ECO:0000256" key="6">
    <source>
        <dbReference type="ARBA" id="ARBA00022807"/>
    </source>
</evidence>
<dbReference type="PANTHER" id="PTHR13367">
    <property type="entry name" value="UBIQUITIN THIOESTERASE"/>
    <property type="match status" value="1"/>
</dbReference>
<dbReference type="InterPro" id="IPR051346">
    <property type="entry name" value="OTU_Deubiquitinase"/>
</dbReference>